<gene>
    <name evidence="1" type="ORF">C8N24_4941</name>
</gene>
<dbReference type="EMBL" id="RBIL01000002">
    <property type="protein sequence ID" value="RKQ86924.1"/>
    <property type="molecule type" value="Genomic_DNA"/>
</dbReference>
<name>A0A660L131_9ACTN</name>
<proteinExistence type="predicted"/>
<dbReference type="Proteomes" id="UP000278962">
    <property type="component" value="Unassembled WGS sequence"/>
</dbReference>
<sequence>MSRSPALPLSDDPSPRRDETLLMLDLSRLIALGLVEKREEPQGVVFALTPLGRHTPEFGT</sequence>
<protein>
    <recommendedName>
        <fullName evidence="3">Transcriptional regulator</fullName>
    </recommendedName>
</protein>
<dbReference type="RefSeq" id="WP_121255076.1">
    <property type="nucleotide sequence ID" value="NZ_RBIL01000002.1"/>
</dbReference>
<organism evidence="1 2">
    <name type="scientific">Solirubrobacter pauli</name>
    <dbReference type="NCBI Taxonomy" id="166793"/>
    <lineage>
        <taxon>Bacteria</taxon>
        <taxon>Bacillati</taxon>
        <taxon>Actinomycetota</taxon>
        <taxon>Thermoleophilia</taxon>
        <taxon>Solirubrobacterales</taxon>
        <taxon>Solirubrobacteraceae</taxon>
        <taxon>Solirubrobacter</taxon>
    </lineage>
</organism>
<keyword evidence="2" id="KW-1185">Reference proteome</keyword>
<evidence type="ECO:0008006" key="3">
    <source>
        <dbReference type="Google" id="ProtNLM"/>
    </source>
</evidence>
<accession>A0A660L131</accession>
<reference evidence="1 2" key="1">
    <citation type="submission" date="2018-10" db="EMBL/GenBank/DDBJ databases">
        <title>Genomic Encyclopedia of Archaeal and Bacterial Type Strains, Phase II (KMG-II): from individual species to whole genera.</title>
        <authorList>
            <person name="Goeker M."/>
        </authorList>
    </citation>
    <scope>NUCLEOTIDE SEQUENCE [LARGE SCALE GENOMIC DNA]</scope>
    <source>
        <strain evidence="1 2">DSM 14954</strain>
    </source>
</reference>
<comment type="caution">
    <text evidence="1">The sequence shown here is derived from an EMBL/GenBank/DDBJ whole genome shotgun (WGS) entry which is preliminary data.</text>
</comment>
<evidence type="ECO:0000313" key="2">
    <source>
        <dbReference type="Proteomes" id="UP000278962"/>
    </source>
</evidence>
<evidence type="ECO:0000313" key="1">
    <source>
        <dbReference type="EMBL" id="RKQ86924.1"/>
    </source>
</evidence>
<dbReference type="AlphaFoldDB" id="A0A660L131"/>
<dbReference type="OrthoDB" id="10004126at2"/>